<comment type="caution">
    <text evidence="2">The sequence shown here is derived from an EMBL/GenBank/DDBJ whole genome shotgun (WGS) entry which is preliminary data.</text>
</comment>
<feature type="domain" description="F-box associated beta-propeller type 1" evidence="1">
    <location>
        <begin position="28"/>
        <end position="93"/>
    </location>
</feature>
<dbReference type="Pfam" id="PF07734">
    <property type="entry name" value="FBA_1"/>
    <property type="match status" value="1"/>
</dbReference>
<evidence type="ECO:0000313" key="2">
    <source>
        <dbReference type="EMBL" id="PQQ18351.1"/>
    </source>
</evidence>
<dbReference type="Proteomes" id="UP000250321">
    <property type="component" value="Unassembled WGS sequence"/>
</dbReference>
<sequence>MGVLVWDLGMISKLMITRFVQVALSWQYDEYAVEVYSMETDCWRELDGVDIPGSIFWYSSFEMYFKGICYWWATDNVQDQNKEVICLFDMGDEIS</sequence>
<reference evidence="2 3" key="1">
    <citation type="submission" date="2018-02" db="EMBL/GenBank/DDBJ databases">
        <title>Draft genome of wild Prunus yedoensis var. nudiflora.</title>
        <authorList>
            <person name="Baek S."/>
            <person name="Kim J.-H."/>
            <person name="Choi K."/>
            <person name="Kim G.-B."/>
            <person name="Cho A."/>
            <person name="Jang H."/>
            <person name="Shin C.-H."/>
            <person name="Yu H.-J."/>
            <person name="Mun J.-H."/>
        </authorList>
    </citation>
    <scope>NUCLEOTIDE SEQUENCE [LARGE SCALE GENOMIC DNA]</scope>
    <source>
        <strain evidence="3">cv. Jeju island</strain>
        <tissue evidence="2">Leaf</tissue>
    </source>
</reference>
<proteinExistence type="predicted"/>
<protein>
    <recommendedName>
        <fullName evidence="1">F-box associated beta-propeller type 1 domain-containing protein</fullName>
    </recommendedName>
</protein>
<dbReference type="AlphaFoldDB" id="A0A314ZNB5"/>
<gene>
    <name evidence="2" type="ORF">Pyn_08603</name>
</gene>
<evidence type="ECO:0000259" key="1">
    <source>
        <dbReference type="Pfam" id="PF07734"/>
    </source>
</evidence>
<accession>A0A314ZNB5</accession>
<evidence type="ECO:0000313" key="3">
    <source>
        <dbReference type="Proteomes" id="UP000250321"/>
    </source>
</evidence>
<dbReference type="InterPro" id="IPR006527">
    <property type="entry name" value="F-box-assoc_dom_typ1"/>
</dbReference>
<organism evidence="2 3">
    <name type="scientific">Prunus yedoensis var. nudiflora</name>
    <dbReference type="NCBI Taxonomy" id="2094558"/>
    <lineage>
        <taxon>Eukaryota</taxon>
        <taxon>Viridiplantae</taxon>
        <taxon>Streptophyta</taxon>
        <taxon>Embryophyta</taxon>
        <taxon>Tracheophyta</taxon>
        <taxon>Spermatophyta</taxon>
        <taxon>Magnoliopsida</taxon>
        <taxon>eudicotyledons</taxon>
        <taxon>Gunneridae</taxon>
        <taxon>Pentapetalae</taxon>
        <taxon>rosids</taxon>
        <taxon>fabids</taxon>
        <taxon>Rosales</taxon>
        <taxon>Rosaceae</taxon>
        <taxon>Amygdaloideae</taxon>
        <taxon>Amygdaleae</taxon>
        <taxon>Prunus</taxon>
    </lineage>
</organism>
<name>A0A314ZNB5_PRUYE</name>
<dbReference type="EMBL" id="PJQY01000111">
    <property type="protein sequence ID" value="PQQ18351.1"/>
    <property type="molecule type" value="Genomic_DNA"/>
</dbReference>
<keyword evidence="3" id="KW-1185">Reference proteome</keyword>